<dbReference type="EMBL" id="CP039396">
    <property type="protein sequence ID" value="QCD42871.1"/>
    <property type="molecule type" value="Genomic_DNA"/>
</dbReference>
<dbReference type="RefSeq" id="WP_136416086.1">
    <property type="nucleotide sequence ID" value="NZ_CAXHQF010000201.1"/>
</dbReference>
<evidence type="ECO:0000313" key="1">
    <source>
        <dbReference type="EMBL" id="QCD42871.1"/>
    </source>
</evidence>
<gene>
    <name evidence="1" type="ORF">E7747_11595</name>
</gene>
<organism evidence="1 2">
    <name type="scientific">Duncaniella dubosii</name>
    <dbReference type="NCBI Taxonomy" id="2518971"/>
    <lineage>
        <taxon>Bacteria</taxon>
        <taxon>Pseudomonadati</taxon>
        <taxon>Bacteroidota</taxon>
        <taxon>Bacteroidia</taxon>
        <taxon>Bacteroidales</taxon>
        <taxon>Muribaculaceae</taxon>
        <taxon>Duncaniella</taxon>
    </lineage>
</organism>
<proteinExistence type="predicted"/>
<accession>A0A4P7W4F9</accession>
<protein>
    <recommendedName>
        <fullName evidence="3">CHAT domain-containing protein</fullName>
    </recommendedName>
</protein>
<name>A0A4P7W4F9_9BACT</name>
<dbReference type="AlphaFoldDB" id="A0A4P7W4F9"/>
<evidence type="ECO:0000313" key="2">
    <source>
        <dbReference type="Proteomes" id="UP000297149"/>
    </source>
</evidence>
<dbReference type="Proteomes" id="UP000297149">
    <property type="component" value="Chromosome"/>
</dbReference>
<reference evidence="2" key="1">
    <citation type="submission" date="2019-02" db="EMBL/GenBank/DDBJ databases">
        <title>Isolation and identification of novel species under the genus Muribaculum.</title>
        <authorList>
            <person name="Miyake S."/>
            <person name="Ding Y."/>
            <person name="Low A."/>
            <person name="Soh M."/>
            <person name="Seedorf H."/>
        </authorList>
    </citation>
    <scope>NUCLEOTIDE SEQUENCE [LARGE SCALE GENOMIC DNA]</scope>
    <source>
        <strain evidence="2">H5</strain>
    </source>
</reference>
<keyword evidence="2" id="KW-1185">Reference proteome</keyword>
<sequence length="196" mass="22020">MIPKLPISKKKRLVIIQFLDENECKTGYVLANNIRQSSPFIGNVDYFSSSKKDEIINYISQDIPHIIREDEEVAVYIDTHGFSSCDGIGHKKDFISWDELVLAIKNAVNKLRTLPIIILTACNGISIKNTINQLDEPICSKLYAGDGIMLNGPVMGGFSRLLNESGLEFGEKELETLNEELAKRDNPPFICIDYKP</sequence>
<dbReference type="KEGG" id="ddb:E7747_11595"/>
<evidence type="ECO:0008006" key="3">
    <source>
        <dbReference type="Google" id="ProtNLM"/>
    </source>
</evidence>